<protein>
    <submittedName>
        <fullName evidence="3">PAP2 superfamily protein</fullName>
    </submittedName>
</protein>
<organism evidence="3 4">
    <name type="scientific">Micromonospora matsumotoense</name>
    <dbReference type="NCBI Taxonomy" id="121616"/>
    <lineage>
        <taxon>Bacteria</taxon>
        <taxon>Bacillati</taxon>
        <taxon>Actinomycetota</taxon>
        <taxon>Actinomycetes</taxon>
        <taxon>Micromonosporales</taxon>
        <taxon>Micromonosporaceae</taxon>
        <taxon>Micromonospora</taxon>
    </lineage>
</organism>
<keyword evidence="1" id="KW-1133">Transmembrane helix</keyword>
<evidence type="ECO:0000313" key="4">
    <source>
        <dbReference type="Proteomes" id="UP000198797"/>
    </source>
</evidence>
<dbReference type="STRING" id="121616.GA0070216_101613"/>
<dbReference type="SUPFAM" id="SSF48317">
    <property type="entry name" value="Acid phosphatase/Vanadium-dependent haloperoxidase"/>
    <property type="match status" value="1"/>
</dbReference>
<dbReference type="Proteomes" id="UP000198797">
    <property type="component" value="Unassembled WGS sequence"/>
</dbReference>
<name>A0A1C4UMH0_9ACTN</name>
<keyword evidence="1" id="KW-0472">Membrane</keyword>
<dbReference type="Pfam" id="PF01569">
    <property type="entry name" value="PAP2"/>
    <property type="match status" value="1"/>
</dbReference>
<dbReference type="InterPro" id="IPR000326">
    <property type="entry name" value="PAP2/HPO"/>
</dbReference>
<keyword evidence="1" id="KW-0812">Transmembrane</keyword>
<evidence type="ECO:0000313" key="3">
    <source>
        <dbReference type="EMBL" id="SCE72854.1"/>
    </source>
</evidence>
<feature type="domain" description="Phosphatidic acid phosphatase type 2/haloperoxidase" evidence="2">
    <location>
        <begin position="101"/>
        <end position="205"/>
    </location>
</feature>
<dbReference type="EMBL" id="FMCU01000001">
    <property type="protein sequence ID" value="SCE72854.1"/>
    <property type="molecule type" value="Genomic_DNA"/>
</dbReference>
<feature type="transmembrane region" description="Helical" evidence="1">
    <location>
        <begin position="22"/>
        <end position="41"/>
    </location>
</feature>
<dbReference type="RefSeq" id="WP_245722263.1">
    <property type="nucleotide sequence ID" value="NZ_FMCU01000001.1"/>
</dbReference>
<sequence>MTEQAPGVTRTSTRIAQAVTEVLQPAVWAAAMPVVVAVVAARTVPAGIGWGALAALFTAVVPFGAILYAKHTGRVTDHHLSRREQRRGVLLVGVASVAAGLVLFVVLGAPRPLIAVIAVMLVVLAGTTAVNQVWKMSAHTAVSAGACTVLALLVGPAPAVGVAAVGVLVVALIGWSRVHLGAHTVAQVVAGAVTGALLAAGCYPAVV</sequence>
<evidence type="ECO:0000259" key="2">
    <source>
        <dbReference type="Pfam" id="PF01569"/>
    </source>
</evidence>
<gene>
    <name evidence="3" type="ORF">GA0070216_101613</name>
</gene>
<feature type="transmembrane region" description="Helical" evidence="1">
    <location>
        <begin position="47"/>
        <end position="68"/>
    </location>
</feature>
<feature type="transmembrane region" description="Helical" evidence="1">
    <location>
        <begin position="146"/>
        <end position="173"/>
    </location>
</feature>
<feature type="transmembrane region" description="Helical" evidence="1">
    <location>
        <begin position="89"/>
        <end position="107"/>
    </location>
</feature>
<dbReference type="Gene3D" id="1.20.144.10">
    <property type="entry name" value="Phosphatidic acid phosphatase type 2/haloperoxidase"/>
    <property type="match status" value="1"/>
</dbReference>
<accession>A0A1C4UMH0</accession>
<dbReference type="CDD" id="cd01610">
    <property type="entry name" value="PAP2_like"/>
    <property type="match status" value="1"/>
</dbReference>
<feature type="transmembrane region" description="Helical" evidence="1">
    <location>
        <begin position="185"/>
        <end position="206"/>
    </location>
</feature>
<dbReference type="InterPro" id="IPR036938">
    <property type="entry name" value="PAP2/HPO_sf"/>
</dbReference>
<reference evidence="4" key="1">
    <citation type="submission" date="2016-06" db="EMBL/GenBank/DDBJ databases">
        <authorList>
            <person name="Varghese N."/>
            <person name="Submissions Spin"/>
        </authorList>
    </citation>
    <scope>NUCLEOTIDE SEQUENCE [LARGE SCALE GENOMIC DNA]</scope>
    <source>
        <strain evidence="4">DSM 44100</strain>
    </source>
</reference>
<keyword evidence="4" id="KW-1185">Reference proteome</keyword>
<dbReference type="AlphaFoldDB" id="A0A1C4UMH0"/>
<evidence type="ECO:0000256" key="1">
    <source>
        <dbReference type="SAM" id="Phobius"/>
    </source>
</evidence>
<feature type="transmembrane region" description="Helical" evidence="1">
    <location>
        <begin position="113"/>
        <end position="134"/>
    </location>
</feature>
<proteinExistence type="predicted"/>